<gene>
    <name evidence="11" type="ORF">E4634_20345</name>
</gene>
<dbReference type="Gene3D" id="3.40.50.1110">
    <property type="entry name" value="SGNH hydrolase"/>
    <property type="match status" value="1"/>
</dbReference>
<dbReference type="GO" id="GO:0009103">
    <property type="term" value="P:lipopolysaccharide biosynthetic process"/>
    <property type="evidence" value="ECO:0007669"/>
    <property type="project" value="TreeGrafter"/>
</dbReference>
<accession>A0A4Z0LV72</accession>
<evidence type="ECO:0000256" key="1">
    <source>
        <dbReference type="ARBA" id="ARBA00004651"/>
    </source>
</evidence>
<keyword evidence="6 8" id="KW-0472">Membrane</keyword>
<keyword evidence="3 11" id="KW-0808">Transferase</keyword>
<feature type="transmembrane region" description="Helical" evidence="8">
    <location>
        <begin position="290"/>
        <end position="306"/>
    </location>
</feature>
<evidence type="ECO:0000256" key="5">
    <source>
        <dbReference type="ARBA" id="ARBA00022989"/>
    </source>
</evidence>
<evidence type="ECO:0000259" key="10">
    <source>
        <dbReference type="Pfam" id="PF19040"/>
    </source>
</evidence>
<dbReference type="PANTHER" id="PTHR23028:SF53">
    <property type="entry name" value="ACYL_TRANSF_3 DOMAIN-CONTAINING PROTEIN"/>
    <property type="match status" value="1"/>
</dbReference>
<dbReference type="OrthoDB" id="9767863at2"/>
<feature type="domain" description="Acyltransferase 3" evidence="9">
    <location>
        <begin position="19"/>
        <end position="326"/>
    </location>
</feature>
<feature type="transmembrane region" description="Helical" evidence="8">
    <location>
        <begin position="318"/>
        <end position="335"/>
    </location>
</feature>
<dbReference type="RefSeq" id="WP_135446520.1">
    <property type="nucleotide sequence ID" value="NZ_SRLE01000017.1"/>
</dbReference>
<feature type="transmembrane region" description="Helical" evidence="8">
    <location>
        <begin position="210"/>
        <end position="239"/>
    </location>
</feature>
<sequence length="639" mass="69489">MTAPISLAARTATSGFLPELEGMRALAVLAVLLFHLGVTGIPGGYLGVDLFFVISGFIISRNLIHDIRGDGLGLGKFYLRRFRRIVPALAVTILCTLAAGWYLLPPAQLADTSLAAAYSLLSVGNFHFWMDAGYFAPAAQSQPLLHTWSLGVEEQFYLFWPALLLLFRRHMLWLVGVLLAASATLSLAMPAEQAHSVFYMLPFRVHQFMAGALVALLVLRVPWGVGAAISLAATCAFLALSAACDEASDPAATALSASAVGLLLVASQGNRLSRAIYANRVMLWIGRRSYALYLVHWPIIVYYQYSRNFVAPDGGEQLTLAAVTLVAGAVLHELVEKPFRYSSARSGAWQQLAAPVTACLVVAGVALAMVWWRGDGYPSRYASQYGNVELAALQGRRERREAIRTGRCNLKEDTDFEDYDRGHCASPVPGERNVLVIGDSLAADTYVMLSVAYPEIHFLQATAGGCGPLLELVEHKYDNCQRLNALRLNELVFQPLDLVVVAALWKEQNLENLVATLAHLQTSGNAIAVFGPRITFPAKVPILLNGARDEPDPNRAVAASADRHPELLQAMREALPVDVPVIDIASIQCPAHCDVILGGELLYIDHHHFSPEGARLMAQRLRASLDLSALMRPPAGQRN</sequence>
<dbReference type="InterPro" id="IPR036514">
    <property type="entry name" value="SGNH_hydro_sf"/>
</dbReference>
<evidence type="ECO:0000256" key="6">
    <source>
        <dbReference type="ARBA" id="ARBA00023136"/>
    </source>
</evidence>
<evidence type="ECO:0000313" key="11">
    <source>
        <dbReference type="EMBL" id="TGD70955.1"/>
    </source>
</evidence>
<feature type="transmembrane region" description="Helical" evidence="8">
    <location>
        <begin position="347"/>
        <end position="372"/>
    </location>
</feature>
<reference evidence="11 12" key="1">
    <citation type="submission" date="2019-04" db="EMBL/GenBank/DDBJ databases">
        <title>Taxonomy of novel Haliea sp. from mangrove soil of West Coast of India.</title>
        <authorList>
            <person name="Verma A."/>
            <person name="Kumar P."/>
            <person name="Krishnamurthi S."/>
        </authorList>
    </citation>
    <scope>NUCLEOTIDE SEQUENCE [LARGE SCALE GENOMIC DNA]</scope>
    <source>
        <strain evidence="11 12">SAOS-164</strain>
    </source>
</reference>
<evidence type="ECO:0000256" key="4">
    <source>
        <dbReference type="ARBA" id="ARBA00022692"/>
    </source>
</evidence>
<dbReference type="GO" id="GO:0005886">
    <property type="term" value="C:plasma membrane"/>
    <property type="evidence" value="ECO:0007669"/>
    <property type="project" value="UniProtKB-SubCell"/>
</dbReference>
<dbReference type="Proteomes" id="UP000298050">
    <property type="component" value="Unassembled WGS sequence"/>
</dbReference>
<feature type="transmembrane region" description="Helical" evidence="8">
    <location>
        <begin position="21"/>
        <end position="38"/>
    </location>
</feature>
<dbReference type="InterPro" id="IPR002656">
    <property type="entry name" value="Acyl_transf_3_dom"/>
</dbReference>
<dbReference type="Pfam" id="PF19040">
    <property type="entry name" value="SGNH"/>
    <property type="match status" value="1"/>
</dbReference>
<evidence type="ECO:0000256" key="2">
    <source>
        <dbReference type="ARBA" id="ARBA00022475"/>
    </source>
</evidence>
<dbReference type="SUPFAM" id="SSF52266">
    <property type="entry name" value="SGNH hydrolase"/>
    <property type="match status" value="1"/>
</dbReference>
<organism evidence="11 12">
    <name type="scientific">Mangrovimicrobium sediminis</name>
    <dbReference type="NCBI Taxonomy" id="2562682"/>
    <lineage>
        <taxon>Bacteria</taxon>
        <taxon>Pseudomonadati</taxon>
        <taxon>Pseudomonadota</taxon>
        <taxon>Gammaproteobacteria</taxon>
        <taxon>Cellvibrionales</taxon>
        <taxon>Halieaceae</taxon>
        <taxon>Mangrovimicrobium</taxon>
    </lineage>
</organism>
<feature type="transmembrane region" description="Helical" evidence="8">
    <location>
        <begin position="170"/>
        <end position="189"/>
    </location>
</feature>
<evidence type="ECO:0000313" key="12">
    <source>
        <dbReference type="Proteomes" id="UP000298050"/>
    </source>
</evidence>
<name>A0A4Z0LV72_9GAMM</name>
<keyword evidence="12" id="KW-1185">Reference proteome</keyword>
<evidence type="ECO:0000256" key="3">
    <source>
        <dbReference type="ARBA" id="ARBA00022679"/>
    </source>
</evidence>
<feature type="domain" description="SGNH" evidence="10">
    <location>
        <begin position="408"/>
        <end position="622"/>
    </location>
</feature>
<evidence type="ECO:0000259" key="9">
    <source>
        <dbReference type="Pfam" id="PF01757"/>
    </source>
</evidence>
<keyword evidence="5 8" id="KW-1133">Transmembrane helix</keyword>
<dbReference type="InterPro" id="IPR050879">
    <property type="entry name" value="Acyltransferase_3"/>
</dbReference>
<dbReference type="Pfam" id="PF01757">
    <property type="entry name" value="Acyl_transf_3"/>
    <property type="match status" value="1"/>
</dbReference>
<keyword evidence="7 11" id="KW-0012">Acyltransferase</keyword>
<dbReference type="GO" id="GO:0016747">
    <property type="term" value="F:acyltransferase activity, transferring groups other than amino-acyl groups"/>
    <property type="evidence" value="ECO:0007669"/>
    <property type="project" value="InterPro"/>
</dbReference>
<dbReference type="InterPro" id="IPR043968">
    <property type="entry name" value="SGNH"/>
</dbReference>
<dbReference type="EMBL" id="SRLE01000017">
    <property type="protein sequence ID" value="TGD70955.1"/>
    <property type="molecule type" value="Genomic_DNA"/>
</dbReference>
<keyword evidence="4 8" id="KW-0812">Transmembrane</keyword>
<feature type="transmembrane region" description="Helical" evidence="8">
    <location>
        <begin position="85"/>
        <end position="104"/>
    </location>
</feature>
<comment type="caution">
    <text evidence="11">The sequence shown here is derived from an EMBL/GenBank/DDBJ whole genome shotgun (WGS) entry which is preliminary data.</text>
</comment>
<protein>
    <submittedName>
        <fullName evidence="11">Acyltransferase family protein</fullName>
    </submittedName>
</protein>
<evidence type="ECO:0000256" key="8">
    <source>
        <dbReference type="SAM" id="Phobius"/>
    </source>
</evidence>
<comment type="subcellular location">
    <subcellularLocation>
        <location evidence="1">Cell membrane</location>
        <topology evidence="1">Multi-pass membrane protein</topology>
    </subcellularLocation>
</comment>
<dbReference type="GO" id="GO:0016788">
    <property type="term" value="F:hydrolase activity, acting on ester bonds"/>
    <property type="evidence" value="ECO:0007669"/>
    <property type="project" value="UniProtKB-ARBA"/>
</dbReference>
<keyword evidence="2" id="KW-1003">Cell membrane</keyword>
<proteinExistence type="predicted"/>
<evidence type="ECO:0000256" key="7">
    <source>
        <dbReference type="ARBA" id="ARBA00023315"/>
    </source>
</evidence>
<dbReference type="PANTHER" id="PTHR23028">
    <property type="entry name" value="ACETYLTRANSFERASE"/>
    <property type="match status" value="1"/>
</dbReference>
<dbReference type="AlphaFoldDB" id="A0A4Z0LV72"/>